<gene>
    <name evidence="35" type="primary">LOC101071294</name>
</gene>
<dbReference type="GO" id="GO:0000281">
    <property type="term" value="P:mitotic cytokinesis"/>
    <property type="evidence" value="ECO:0007669"/>
    <property type="project" value="TreeGrafter"/>
</dbReference>
<evidence type="ECO:0000256" key="7">
    <source>
        <dbReference type="ARBA" id="ARBA00022448"/>
    </source>
</evidence>
<evidence type="ECO:0000256" key="6">
    <source>
        <dbReference type="ARBA" id="ARBA00004626"/>
    </source>
</evidence>
<evidence type="ECO:0000256" key="11">
    <source>
        <dbReference type="ARBA" id="ARBA00022490"/>
    </source>
</evidence>
<dbReference type="GO" id="GO:0030496">
    <property type="term" value="C:midbody"/>
    <property type="evidence" value="ECO:0007669"/>
    <property type="project" value="UniProtKB-SubCell"/>
</dbReference>
<evidence type="ECO:0000256" key="18">
    <source>
        <dbReference type="ARBA" id="ARBA00022833"/>
    </source>
</evidence>
<evidence type="ECO:0000256" key="10">
    <source>
        <dbReference type="ARBA" id="ARBA00022475"/>
    </source>
</evidence>
<keyword evidence="7" id="KW-0813">Transport</keyword>
<dbReference type="GO" id="GO:0008289">
    <property type="term" value="F:lipid binding"/>
    <property type="evidence" value="ECO:0007669"/>
    <property type="project" value="UniProtKB-KW"/>
</dbReference>
<keyword evidence="20" id="KW-0744">Spermatogenesis</keyword>
<dbReference type="SMART" id="SM00324">
    <property type="entry name" value="RhoGAP"/>
    <property type="match status" value="1"/>
</dbReference>
<evidence type="ECO:0000256" key="24">
    <source>
        <dbReference type="ARBA" id="ARBA00023121"/>
    </source>
</evidence>
<evidence type="ECO:0000256" key="25">
    <source>
        <dbReference type="ARBA" id="ARBA00023136"/>
    </source>
</evidence>
<feature type="domain" description="Phorbol-ester/DAG-type" evidence="33">
    <location>
        <begin position="248"/>
        <end position="297"/>
    </location>
</feature>
<dbReference type="PANTHER" id="PTHR46199:SF5">
    <property type="entry name" value="RAC GTPASE-ACTIVATING PROTEIN 1"/>
    <property type="match status" value="1"/>
</dbReference>
<dbReference type="GO" id="GO:0051256">
    <property type="term" value="P:mitotic spindle midzone assembly"/>
    <property type="evidence" value="ECO:0007669"/>
    <property type="project" value="TreeGrafter"/>
</dbReference>
<feature type="coiled-coil region" evidence="32">
    <location>
        <begin position="58"/>
        <end position="106"/>
    </location>
</feature>
<keyword evidence="18" id="KW-0862">Zinc</keyword>
<dbReference type="GO" id="GO:0006811">
    <property type="term" value="P:monoatomic ion transport"/>
    <property type="evidence" value="ECO:0007669"/>
    <property type="project" value="UniProtKB-KW"/>
</dbReference>
<dbReference type="PANTHER" id="PTHR46199">
    <property type="entry name" value="RAC GTPASE-ACTIVATING PROTEIN 1"/>
    <property type="match status" value="1"/>
</dbReference>
<proteinExistence type="predicted"/>
<sequence length="582" mass="65535">MESPVMNLYNQFQLLRAHVDGLNESIEPQFIQMAVNFEDCRKKWMRTDEDLVSCKKVLAKVETERGALEVKLKHARNQVDVEIRRRQKAEAVYEKLERQLQLIKELLTSDSSGNSVHLSEEQRSALAFLSSHSEAAQAAKNNLNSSRRLTTIDESTSLLSDISYDQTDDSLMNESIVTKTTITLPVNGRALEAVSTIETVPYWTRSRKSGNIFLKYLYIYFKSETASEAPSTPVSEPLHLQTPGGGKKHHFIPKTVIKSEFCVACGRRTKFGKMCLRCQDCRVVTHPECRDRCPMPCNPIAISTPMKTTEVTLADFAPVTSPQIPALVIYCIKEIEQRGLHEVGLYRLSGSERLVKQLKEKLVRGKTLPSLSKIEDINVITGVLKDFFRRLPEPLLTFQLNKAFFEAAEIMDDGNSLAMMYRAISELPRPNRDTLACLMIHLQKVSQSIDTKMDVRNLARVFGPTLVGHAVPDPDPMTILNDTSRQPKVIERLLSIPSKYWDQFAYPDNISMDNVPQTPDQKVSILGPLTTPEQQKMVKTPSSSSLSQRVMHTFSSTTLFGSKKATAASHDQANFFPSPQLK</sequence>
<evidence type="ECO:0000256" key="29">
    <source>
        <dbReference type="ARBA" id="ARBA00023329"/>
    </source>
</evidence>
<evidence type="ECO:0000256" key="13">
    <source>
        <dbReference type="ARBA" id="ARBA00022553"/>
    </source>
</evidence>
<dbReference type="GO" id="GO:0051233">
    <property type="term" value="C:spindle midzone"/>
    <property type="evidence" value="ECO:0007669"/>
    <property type="project" value="TreeGrafter"/>
</dbReference>
<keyword evidence="16" id="KW-0863">Zinc-finger</keyword>
<dbReference type="PROSITE" id="PS50238">
    <property type="entry name" value="RHOGAP"/>
    <property type="match status" value="1"/>
</dbReference>
<evidence type="ECO:0000256" key="23">
    <source>
        <dbReference type="ARBA" id="ARBA00023065"/>
    </source>
</evidence>
<evidence type="ECO:0000256" key="15">
    <source>
        <dbReference type="ARBA" id="ARBA00022723"/>
    </source>
</evidence>
<evidence type="ECO:0000313" key="35">
    <source>
        <dbReference type="Ensembl" id="ENSTRUP00000072307.1"/>
    </source>
</evidence>
<evidence type="ECO:0000256" key="5">
    <source>
        <dbReference type="ARBA" id="ARBA00004413"/>
    </source>
</evidence>
<keyword evidence="11" id="KW-0963">Cytoplasm</keyword>
<keyword evidence="22 32" id="KW-0175">Coiled coil</keyword>
<dbReference type="InterPro" id="IPR046349">
    <property type="entry name" value="C1-like_sf"/>
</dbReference>
<evidence type="ECO:0000256" key="4">
    <source>
        <dbReference type="ARBA" id="ARBA00004218"/>
    </source>
</evidence>
<keyword evidence="10" id="KW-1003">Cell membrane</keyword>
<keyword evidence="14" id="KW-0132">Cell division</keyword>
<dbReference type="Pfam" id="PF00620">
    <property type="entry name" value="RhoGAP"/>
    <property type="match status" value="1"/>
</dbReference>
<keyword evidence="8" id="KW-0343">GTPase activation</keyword>
<keyword evidence="19" id="KW-0832">Ubl conjugation</keyword>
<evidence type="ECO:0000256" key="21">
    <source>
        <dbReference type="ARBA" id="ARBA00022990"/>
    </source>
</evidence>
<evidence type="ECO:0000259" key="33">
    <source>
        <dbReference type="PROSITE" id="PS50081"/>
    </source>
</evidence>
<evidence type="ECO:0000256" key="17">
    <source>
        <dbReference type="ARBA" id="ARBA00022782"/>
    </source>
</evidence>
<dbReference type="FunFam" id="1.10.555.10:FF:000034">
    <property type="entry name" value="Rac GTPase-activating protein 1"/>
    <property type="match status" value="1"/>
</dbReference>
<dbReference type="SUPFAM" id="SSF57889">
    <property type="entry name" value="Cysteine-rich domain"/>
    <property type="match status" value="1"/>
</dbReference>
<keyword evidence="29" id="KW-0968">Cytoplasmic vesicle</keyword>
<evidence type="ECO:0000256" key="26">
    <source>
        <dbReference type="ARBA" id="ARBA00023212"/>
    </source>
</evidence>
<evidence type="ECO:0000256" key="32">
    <source>
        <dbReference type="SAM" id="Coils"/>
    </source>
</evidence>
<evidence type="ECO:0000256" key="20">
    <source>
        <dbReference type="ARBA" id="ARBA00022871"/>
    </source>
</evidence>
<evidence type="ECO:0000256" key="16">
    <source>
        <dbReference type="ARBA" id="ARBA00022771"/>
    </source>
</evidence>
<dbReference type="GO" id="GO:0008270">
    <property type="term" value="F:zinc ion binding"/>
    <property type="evidence" value="ECO:0007669"/>
    <property type="project" value="UniProtKB-KW"/>
</dbReference>
<keyword evidence="25" id="KW-0472">Membrane</keyword>
<dbReference type="AlphaFoldDB" id="A0A674NGG1"/>
<dbReference type="InterPro" id="IPR008936">
    <property type="entry name" value="Rho_GTPase_activation_prot"/>
</dbReference>
<keyword evidence="9" id="KW-0217">Developmental protein</keyword>
<dbReference type="InterPro" id="IPR000198">
    <property type="entry name" value="RhoGAP_dom"/>
</dbReference>
<dbReference type="Pfam" id="PF00130">
    <property type="entry name" value="C1_1"/>
    <property type="match status" value="1"/>
</dbReference>
<dbReference type="PROSITE" id="PS50081">
    <property type="entry name" value="ZF_DAG_PE_2"/>
    <property type="match status" value="1"/>
</dbReference>
<keyword evidence="21" id="KW-0007">Acetylation</keyword>
<comment type="subcellular location">
    <subcellularLocation>
        <location evidence="5">Cell membrane</location>
        <topology evidence="5">Peripheral membrane protein</topology>
        <orientation evidence="5">Cytoplasmic side</orientation>
    </subcellularLocation>
    <subcellularLocation>
        <location evidence="6">Cleavage furrow</location>
    </subcellularLocation>
    <subcellularLocation>
        <location evidence="2">Cytoplasm</location>
        <location evidence="2">Cytoskeleton</location>
        <location evidence="2">Spindle</location>
    </subcellularLocation>
    <subcellularLocation>
        <location evidence="4">Cytoplasmic vesicle</location>
        <location evidence="4">Secretory vesicle</location>
        <location evidence="4">Acrosome</location>
    </subcellularLocation>
    <subcellularLocation>
        <location evidence="3">Midbody</location>
    </subcellularLocation>
    <subcellularLocation>
        <location evidence="1">Nucleus</location>
    </subcellularLocation>
</comment>
<keyword evidence="28" id="KW-0131">Cell cycle</keyword>
<evidence type="ECO:0000256" key="19">
    <source>
        <dbReference type="ARBA" id="ARBA00022843"/>
    </source>
</evidence>
<name>A0A674NGG1_TAKRU</name>
<dbReference type="SUPFAM" id="SSF48350">
    <property type="entry name" value="GTPase activation domain, GAP"/>
    <property type="match status" value="1"/>
</dbReference>
<keyword evidence="36" id="KW-1185">Reference proteome</keyword>
<keyword evidence="23" id="KW-0406">Ion transport</keyword>
<evidence type="ECO:0000256" key="2">
    <source>
        <dbReference type="ARBA" id="ARBA00004186"/>
    </source>
</evidence>
<dbReference type="CDD" id="cd04382">
    <property type="entry name" value="RhoGAP_MgcRacGAP"/>
    <property type="match status" value="1"/>
</dbReference>
<dbReference type="SMART" id="SM00109">
    <property type="entry name" value="C1"/>
    <property type="match status" value="1"/>
</dbReference>
<dbReference type="GO" id="GO:0005634">
    <property type="term" value="C:nucleus"/>
    <property type="evidence" value="ECO:0007669"/>
    <property type="project" value="UniProtKB-SubCell"/>
</dbReference>
<dbReference type="CDD" id="cd20821">
    <property type="entry name" value="C1_MgcRacGAP"/>
    <property type="match status" value="1"/>
</dbReference>
<evidence type="ECO:0000256" key="14">
    <source>
        <dbReference type="ARBA" id="ARBA00022618"/>
    </source>
</evidence>
<dbReference type="FunFam" id="3.30.60.20:FF:000033">
    <property type="entry name" value="Rac GTPase-activating protein 1"/>
    <property type="match status" value="1"/>
</dbReference>
<dbReference type="Gene3D" id="1.10.555.10">
    <property type="entry name" value="Rho GTPase activation protein"/>
    <property type="match status" value="1"/>
</dbReference>
<evidence type="ECO:0000256" key="9">
    <source>
        <dbReference type="ARBA" id="ARBA00022473"/>
    </source>
</evidence>
<keyword evidence="26" id="KW-0206">Cytoskeleton</keyword>
<evidence type="ECO:0000259" key="34">
    <source>
        <dbReference type="PROSITE" id="PS50238"/>
    </source>
</evidence>
<evidence type="ECO:0000256" key="3">
    <source>
        <dbReference type="ARBA" id="ARBA00004214"/>
    </source>
</evidence>
<reference evidence="35 36" key="1">
    <citation type="journal article" date="2011" name="Genome Biol. Evol.">
        <title>Integration of the genetic map and genome assembly of fugu facilitates insights into distinct features of genome evolution in teleosts and mammals.</title>
        <authorList>
            <person name="Kai W."/>
            <person name="Kikuchi K."/>
            <person name="Tohari S."/>
            <person name="Chew A.K."/>
            <person name="Tay A."/>
            <person name="Fujiwara A."/>
            <person name="Hosoya S."/>
            <person name="Suetake H."/>
            <person name="Naruse K."/>
            <person name="Brenner S."/>
            <person name="Suzuki Y."/>
            <person name="Venkatesh B."/>
        </authorList>
    </citation>
    <scope>NUCLEOTIDE SEQUENCE [LARGE SCALE GENOMIC DNA]</scope>
</reference>
<evidence type="ECO:0000256" key="27">
    <source>
        <dbReference type="ARBA" id="ARBA00023242"/>
    </source>
</evidence>
<dbReference type="GO" id="GO:0007283">
    <property type="term" value="P:spermatogenesis"/>
    <property type="evidence" value="ECO:0007669"/>
    <property type="project" value="UniProtKB-KW"/>
</dbReference>
<keyword evidence="17" id="KW-0221">Differentiation</keyword>
<evidence type="ECO:0000256" key="30">
    <source>
        <dbReference type="ARBA" id="ARBA00067896"/>
    </source>
</evidence>
<evidence type="ECO:0000256" key="28">
    <source>
        <dbReference type="ARBA" id="ARBA00023306"/>
    </source>
</evidence>
<reference evidence="35" key="2">
    <citation type="submission" date="2025-08" db="UniProtKB">
        <authorList>
            <consortium name="Ensembl"/>
        </authorList>
    </citation>
    <scope>IDENTIFICATION</scope>
</reference>
<dbReference type="Proteomes" id="UP000005226">
    <property type="component" value="Chromosome 19"/>
</dbReference>
<keyword evidence="24" id="KW-0446">Lipid-binding</keyword>
<evidence type="ECO:0000256" key="12">
    <source>
        <dbReference type="ARBA" id="ARBA00022499"/>
    </source>
</evidence>
<dbReference type="GO" id="GO:0030154">
    <property type="term" value="P:cell differentiation"/>
    <property type="evidence" value="ECO:0007669"/>
    <property type="project" value="UniProtKB-KW"/>
</dbReference>
<evidence type="ECO:0000256" key="31">
    <source>
        <dbReference type="ARBA" id="ARBA00075869"/>
    </source>
</evidence>
<keyword evidence="27" id="KW-0539">Nucleus</keyword>
<evidence type="ECO:0000313" key="36">
    <source>
        <dbReference type="Proteomes" id="UP000005226"/>
    </source>
</evidence>
<dbReference type="Ensembl" id="ENSTRUT00000089817.1">
    <property type="protein sequence ID" value="ENSTRUP00000072307.1"/>
    <property type="gene ID" value="ENSTRUG00000016117.3"/>
</dbReference>
<dbReference type="GO" id="GO:0007266">
    <property type="term" value="P:Rho protein signal transduction"/>
    <property type="evidence" value="ECO:0007669"/>
    <property type="project" value="TreeGrafter"/>
</dbReference>
<organism evidence="35 36">
    <name type="scientific">Takifugu rubripes</name>
    <name type="common">Japanese pufferfish</name>
    <name type="synonym">Fugu rubripes</name>
    <dbReference type="NCBI Taxonomy" id="31033"/>
    <lineage>
        <taxon>Eukaryota</taxon>
        <taxon>Metazoa</taxon>
        <taxon>Chordata</taxon>
        <taxon>Craniata</taxon>
        <taxon>Vertebrata</taxon>
        <taxon>Euteleostomi</taxon>
        <taxon>Actinopterygii</taxon>
        <taxon>Neopterygii</taxon>
        <taxon>Teleostei</taxon>
        <taxon>Neoteleostei</taxon>
        <taxon>Acanthomorphata</taxon>
        <taxon>Eupercaria</taxon>
        <taxon>Tetraodontiformes</taxon>
        <taxon>Tetradontoidea</taxon>
        <taxon>Tetraodontidae</taxon>
        <taxon>Takifugu</taxon>
    </lineage>
</organism>
<protein>
    <recommendedName>
        <fullName evidence="30">Rac GTPase-activating protein 1</fullName>
    </recommendedName>
    <alternativeName>
        <fullName evidence="31">Male germ cell RacGap</fullName>
    </alternativeName>
</protein>
<keyword evidence="13" id="KW-0597">Phosphoprotein</keyword>
<evidence type="ECO:0000256" key="8">
    <source>
        <dbReference type="ARBA" id="ARBA00022468"/>
    </source>
</evidence>
<dbReference type="InterPro" id="IPR002219">
    <property type="entry name" value="PKC_DAG/PE"/>
</dbReference>
<dbReference type="GO" id="GO:0097149">
    <property type="term" value="C:centralspindlin complex"/>
    <property type="evidence" value="ECO:0007669"/>
    <property type="project" value="TreeGrafter"/>
</dbReference>
<evidence type="ECO:0000256" key="1">
    <source>
        <dbReference type="ARBA" id="ARBA00004123"/>
    </source>
</evidence>
<accession>A0A674NGG1</accession>
<feature type="domain" description="Rho-GAP" evidence="34">
    <location>
        <begin position="311"/>
        <end position="501"/>
    </location>
</feature>
<keyword evidence="15" id="KW-0479">Metal-binding</keyword>
<keyword evidence="12" id="KW-1017">Isopeptide bond</keyword>
<dbReference type="GO" id="GO:0001669">
    <property type="term" value="C:acrosomal vesicle"/>
    <property type="evidence" value="ECO:0007669"/>
    <property type="project" value="UniProtKB-SubCell"/>
</dbReference>
<dbReference type="Gene3D" id="3.30.60.20">
    <property type="match status" value="1"/>
</dbReference>
<dbReference type="GO" id="GO:0005096">
    <property type="term" value="F:GTPase activator activity"/>
    <property type="evidence" value="ECO:0007669"/>
    <property type="project" value="UniProtKB-KW"/>
</dbReference>
<reference evidence="35" key="3">
    <citation type="submission" date="2025-09" db="UniProtKB">
        <authorList>
            <consortium name="Ensembl"/>
        </authorList>
    </citation>
    <scope>IDENTIFICATION</scope>
</reference>
<evidence type="ECO:0000256" key="22">
    <source>
        <dbReference type="ARBA" id="ARBA00023054"/>
    </source>
</evidence>
<dbReference type="GeneTree" id="ENSGT00940000154610"/>
<dbReference type="GO" id="GO:0032154">
    <property type="term" value="C:cleavage furrow"/>
    <property type="evidence" value="ECO:0007669"/>
    <property type="project" value="UniProtKB-SubCell"/>
</dbReference>